<dbReference type="KEGG" id="loi:92358825"/>
<evidence type="ECO:0000313" key="3">
    <source>
        <dbReference type="Proteomes" id="UP000674143"/>
    </source>
</evidence>
<dbReference type="RefSeq" id="XP_067060443.1">
    <property type="nucleotide sequence ID" value="XM_067204891.1"/>
</dbReference>
<protein>
    <submittedName>
        <fullName evidence="2">Uncharacterized protein</fullName>
    </submittedName>
</protein>
<name>A0A836GM03_9TRYP</name>
<gene>
    <name evidence="2" type="ORF">LSCM4_02871</name>
</gene>
<accession>A0A836GM03</accession>
<sequence>MALITQSFAEHYAELVDRVPTHTELLLDVQRREVGERKALEEKCQMAFQDVLHVAAVMISDKKSLGKAALAHRNRFELTLYQKKTAVWFPATPPRQVALPTGRLLRAFPHAAFAELCQEERELRQWLYGVERRLREHIEEACGRAWFFLNLIGETAARESLSRQRLQYEEDEAFSSVKQCFFRAVPAEYYRFVVIARYGQTVRAVEAAKDLSFEEIEEEARAGLMKEEETSRRSAFQYLQDMYDLQLFALNHREVTSRYELEEEECNSLFPLVAQCCREDFGIVFYHVPALALHFSSSFPCMRALCLTQLQEAPRRTAATKARFSWVPAQLLASMGREEELDEEGTTEGQQSDGDSNDSPDSAPSPAVDAVDLPVCEQSAPVTPVEETPGAEDAPLQVPDAYDETQEHSPVIDGGEEALAMLDDVSASRSDNNPELILAPQPTPRTLLVAEELSIGHLSSKSPPERKLPKRA</sequence>
<keyword evidence="3" id="KW-1185">Reference proteome</keyword>
<comment type="caution">
    <text evidence="2">The sequence shown here is derived from an EMBL/GenBank/DDBJ whole genome shotgun (WGS) entry which is preliminary data.</text>
</comment>
<reference evidence="3" key="1">
    <citation type="journal article" date="2021" name="Microbiol. Resour. Announc.">
        <title>LGAAP: Leishmaniinae Genome Assembly and Annotation Pipeline.</title>
        <authorList>
            <person name="Almutairi H."/>
            <person name="Urbaniak M.D."/>
            <person name="Bates M.D."/>
            <person name="Jariyapan N."/>
            <person name="Kwakye-Nuako G."/>
            <person name="Thomaz-Soccol V."/>
            <person name="Al-Salem W.S."/>
            <person name="Dillon R.J."/>
            <person name="Bates P.A."/>
            <person name="Gatherer D."/>
        </authorList>
    </citation>
    <scope>NUCLEOTIDE SEQUENCE [LARGE SCALE GENOMIC DNA]</scope>
</reference>
<dbReference type="EMBL" id="JAFHLR010000032">
    <property type="protein sequence ID" value="KAG5470177.1"/>
    <property type="molecule type" value="Genomic_DNA"/>
</dbReference>
<dbReference type="AlphaFoldDB" id="A0A836GM03"/>
<reference evidence="3" key="2">
    <citation type="journal article" date="2021" name="Sci. Data">
        <title>Chromosome-scale genome sequencing, assembly and annotation of six genomes from subfamily Leishmaniinae.</title>
        <authorList>
            <person name="Almutairi H."/>
            <person name="Urbaniak M.D."/>
            <person name="Bates M.D."/>
            <person name="Jariyapan N."/>
            <person name="Kwakye-Nuako G."/>
            <person name="Thomaz Soccol V."/>
            <person name="Al-Salem W.S."/>
            <person name="Dillon R.J."/>
            <person name="Bates P.A."/>
            <person name="Gatherer D."/>
        </authorList>
    </citation>
    <scope>NUCLEOTIDE SEQUENCE [LARGE SCALE GENOMIC DNA]</scope>
</reference>
<dbReference type="SMR" id="A0A836GM03"/>
<proteinExistence type="predicted"/>
<feature type="region of interest" description="Disordered" evidence="1">
    <location>
        <begin position="336"/>
        <end position="368"/>
    </location>
</feature>
<dbReference type="Proteomes" id="UP000674143">
    <property type="component" value="Unassembled WGS sequence"/>
</dbReference>
<feature type="compositionally biased region" description="Low complexity" evidence="1">
    <location>
        <begin position="347"/>
        <end position="368"/>
    </location>
</feature>
<organism evidence="2 3">
    <name type="scientific">Leishmania orientalis</name>
    <dbReference type="NCBI Taxonomy" id="2249476"/>
    <lineage>
        <taxon>Eukaryota</taxon>
        <taxon>Discoba</taxon>
        <taxon>Euglenozoa</taxon>
        <taxon>Kinetoplastea</taxon>
        <taxon>Metakinetoplastina</taxon>
        <taxon>Trypanosomatida</taxon>
        <taxon>Trypanosomatidae</taxon>
        <taxon>Leishmaniinae</taxon>
        <taxon>Leishmania</taxon>
    </lineage>
</organism>
<dbReference type="GeneID" id="92358825"/>
<evidence type="ECO:0000256" key="1">
    <source>
        <dbReference type="SAM" id="MobiDB-lite"/>
    </source>
</evidence>
<evidence type="ECO:0000313" key="2">
    <source>
        <dbReference type="EMBL" id="KAG5470177.1"/>
    </source>
</evidence>